<evidence type="ECO:0000313" key="1">
    <source>
        <dbReference type="EMBL" id="VDL80742.1"/>
    </source>
</evidence>
<dbReference type="WBParaSite" id="NBR_0001712801-mRNA-1">
    <property type="protein sequence ID" value="NBR_0001712801-mRNA-1"/>
    <property type="gene ID" value="NBR_0001712801"/>
</dbReference>
<name>A0A0N4YJI5_NIPBR</name>
<evidence type="ECO:0000313" key="3">
    <source>
        <dbReference type="WBParaSite" id="NBR_0001712801-mRNA-1"/>
    </source>
</evidence>
<dbReference type="Gene3D" id="3.90.79.10">
    <property type="entry name" value="Nucleoside Triphosphate Pyrophosphohydrolase"/>
    <property type="match status" value="2"/>
</dbReference>
<gene>
    <name evidence="1" type="ORF">NBR_LOCUS17129</name>
</gene>
<dbReference type="Proteomes" id="UP000271162">
    <property type="component" value="Unassembled WGS sequence"/>
</dbReference>
<keyword evidence="2" id="KW-1185">Reference proteome</keyword>
<dbReference type="EMBL" id="UYSL01022573">
    <property type="protein sequence ID" value="VDL80742.1"/>
    <property type="molecule type" value="Genomic_DNA"/>
</dbReference>
<dbReference type="STRING" id="27835.A0A0N4YJI5"/>
<accession>A0A0N4YJI5</accession>
<proteinExistence type="predicted"/>
<organism evidence="3">
    <name type="scientific">Nippostrongylus brasiliensis</name>
    <name type="common">Rat hookworm</name>
    <dbReference type="NCBI Taxonomy" id="27835"/>
    <lineage>
        <taxon>Eukaryota</taxon>
        <taxon>Metazoa</taxon>
        <taxon>Ecdysozoa</taxon>
        <taxon>Nematoda</taxon>
        <taxon>Chromadorea</taxon>
        <taxon>Rhabditida</taxon>
        <taxon>Rhabditina</taxon>
        <taxon>Rhabditomorpha</taxon>
        <taxon>Strongyloidea</taxon>
        <taxon>Heligmosomidae</taxon>
        <taxon>Nippostrongylus</taxon>
    </lineage>
</organism>
<evidence type="ECO:0000313" key="2">
    <source>
        <dbReference type="Proteomes" id="UP000271162"/>
    </source>
</evidence>
<sequence>MKITEGGGNADEGEYITKVFLSESEVLEYINGDFSMGPPSVLYALLWWFVHKSSNASANSTLVDYSWKPKDVAQMTDFEFENMSSSTRFVPHRMQFTLGPITRTWDLAFCDDSFSILLFNETTKELLLTQRFRPGITLPLLAKFAIALLLELISPRLIGNHNQWTGPIPLKCAADITDEELQWMKLNGSLHKLVGISFAGDRQRSYYARINESMRLNNWSPPDEDITPFSIPCSVIPSFLRAERPTGPPAILYMMRWFLNSGELAS</sequence>
<protein>
    <submittedName>
        <fullName evidence="3">Uridine diphosphate glucose pyrophosphatase (inferred by orthology to a human protein)</fullName>
    </submittedName>
</protein>
<reference evidence="3" key="1">
    <citation type="submission" date="2017-02" db="UniProtKB">
        <authorList>
            <consortium name="WormBaseParasite"/>
        </authorList>
    </citation>
    <scope>IDENTIFICATION</scope>
</reference>
<reference evidence="1 2" key="2">
    <citation type="submission" date="2018-11" db="EMBL/GenBank/DDBJ databases">
        <authorList>
            <consortium name="Pathogen Informatics"/>
        </authorList>
    </citation>
    <scope>NUCLEOTIDE SEQUENCE [LARGE SCALE GENOMIC DNA]</scope>
</reference>
<dbReference type="AlphaFoldDB" id="A0A0N4YJI5"/>